<feature type="region of interest" description="Disordered" evidence="2">
    <location>
        <begin position="313"/>
        <end position="336"/>
    </location>
</feature>
<sequence>MADDLNGITAASVNAVVSNTSTETQNVFDKDLPSEGCSPAPSNCSFISEQEVTEASFLHRQSPFLPLSQASPGAFSSLPRPDFLNTSIADSETSSRSSLDGSFLSKESSECTEKFRARRSIRKLSSSSSDSDGSELTVGGGSLDGDEPILRKLSKSKLTDSSLPVARRLDAPRGRIANIRRESDCSISNEVEHERLVKTSQQVSCGFDDITLESSSSMMRRRAPSVSSVGEPISIVTNVFLPHSCSPSPTRVTDMHKQCYSPSTHQMVRPNIPYSATPSPTQSPTRQRLLRSLSPITTKSALKRRYTGGVDEVESKRSCGGGGLANPFVRNSTSPLVTDRTFPYPPAVSQEFAQPSTVSVNWHPSTLCRRATNLENLLERRSSNDSVNDEQKIVDETDSSETQAEEMSSEEDVRQHSSTDDQDEMQKCTSCSTECRCVGQSSSEETEPERVYGCPYEPFLRAD</sequence>
<comment type="similarity">
    <text evidence="1">Belongs to the FAM122 family.</text>
</comment>
<name>A0ABR1CMJ8_NECAM</name>
<evidence type="ECO:0000313" key="4">
    <source>
        <dbReference type="Proteomes" id="UP001303046"/>
    </source>
</evidence>
<dbReference type="Proteomes" id="UP001303046">
    <property type="component" value="Unassembled WGS sequence"/>
</dbReference>
<accession>A0ABR1CMJ8</accession>
<reference evidence="3 4" key="1">
    <citation type="submission" date="2023-08" db="EMBL/GenBank/DDBJ databases">
        <title>A Necator americanus chromosomal reference genome.</title>
        <authorList>
            <person name="Ilik V."/>
            <person name="Petrzelkova K.J."/>
            <person name="Pardy F."/>
            <person name="Fuh T."/>
            <person name="Niatou-Singa F.S."/>
            <person name="Gouil Q."/>
            <person name="Baker L."/>
            <person name="Ritchie M.E."/>
            <person name="Jex A.R."/>
            <person name="Gazzola D."/>
            <person name="Li H."/>
            <person name="Toshio Fujiwara R."/>
            <person name="Zhan B."/>
            <person name="Aroian R.V."/>
            <person name="Pafco B."/>
            <person name="Schwarz E.M."/>
        </authorList>
    </citation>
    <scope>NUCLEOTIDE SEQUENCE [LARGE SCALE GENOMIC DNA]</scope>
    <source>
        <strain evidence="3 4">Aroian</strain>
        <tissue evidence="3">Whole animal</tissue>
    </source>
</reference>
<gene>
    <name evidence="3" type="primary">Necator_chrIII.g8985</name>
    <name evidence="3" type="ORF">RB195_008220</name>
</gene>
<feature type="region of interest" description="Disordered" evidence="2">
    <location>
        <begin position="122"/>
        <end position="148"/>
    </location>
</feature>
<keyword evidence="4" id="KW-1185">Reference proteome</keyword>
<evidence type="ECO:0000256" key="2">
    <source>
        <dbReference type="SAM" id="MobiDB-lite"/>
    </source>
</evidence>
<feature type="compositionally biased region" description="Acidic residues" evidence="2">
    <location>
        <begin position="396"/>
        <end position="410"/>
    </location>
</feature>
<dbReference type="InterPro" id="IPR026716">
    <property type="entry name" value="PBIR1/2/3"/>
</dbReference>
<organism evidence="3 4">
    <name type="scientific">Necator americanus</name>
    <name type="common">Human hookworm</name>
    <dbReference type="NCBI Taxonomy" id="51031"/>
    <lineage>
        <taxon>Eukaryota</taxon>
        <taxon>Metazoa</taxon>
        <taxon>Ecdysozoa</taxon>
        <taxon>Nematoda</taxon>
        <taxon>Chromadorea</taxon>
        <taxon>Rhabditida</taxon>
        <taxon>Rhabditina</taxon>
        <taxon>Rhabditomorpha</taxon>
        <taxon>Strongyloidea</taxon>
        <taxon>Ancylostomatidae</taxon>
        <taxon>Bunostominae</taxon>
        <taxon>Necator</taxon>
    </lineage>
</organism>
<dbReference type="EMBL" id="JAVFWL010000003">
    <property type="protein sequence ID" value="KAK6739588.1"/>
    <property type="molecule type" value="Genomic_DNA"/>
</dbReference>
<comment type="caution">
    <text evidence="3">The sequence shown here is derived from an EMBL/GenBank/DDBJ whole genome shotgun (WGS) entry which is preliminary data.</text>
</comment>
<dbReference type="PANTHER" id="PTHR22227:SF6">
    <property type="entry name" value="FAMILY WITH SEQUENCE SIMILARITY 122B ISOFORM X1"/>
    <property type="match status" value="1"/>
</dbReference>
<protein>
    <submittedName>
        <fullName evidence="3">Uncharacterized protein</fullName>
    </submittedName>
</protein>
<feature type="compositionally biased region" description="Basic and acidic residues" evidence="2">
    <location>
        <begin position="380"/>
        <end position="395"/>
    </location>
</feature>
<evidence type="ECO:0000313" key="3">
    <source>
        <dbReference type="EMBL" id="KAK6739588.1"/>
    </source>
</evidence>
<feature type="region of interest" description="Disordered" evidence="2">
    <location>
        <begin position="380"/>
        <end position="427"/>
    </location>
</feature>
<proteinExistence type="inferred from homology"/>
<dbReference type="PANTHER" id="PTHR22227">
    <property type="entry name" value="FAMILY WITH SEQUENCE SIMILARITY 122B ISOFORM X1"/>
    <property type="match status" value="1"/>
</dbReference>
<evidence type="ECO:0000256" key="1">
    <source>
        <dbReference type="ARBA" id="ARBA00006725"/>
    </source>
</evidence>